<dbReference type="Gene3D" id="3.40.50.1820">
    <property type="entry name" value="alpha/beta hydrolase"/>
    <property type="match status" value="1"/>
</dbReference>
<reference evidence="1 2" key="1">
    <citation type="submission" date="2015-02" db="EMBL/GenBank/DDBJ databases">
        <title>Single cell genomics of a rare environmental alphaproteobacterium provides unique insights into Rickettsiaceae evolution.</title>
        <authorList>
            <person name="Martijn J."/>
            <person name="Schulz F."/>
            <person name="Zaremba-Niedzwiedzka K."/>
            <person name="Viklund J."/>
            <person name="Stepanauskas R."/>
            <person name="Andersson S.G.E."/>
            <person name="Horn M."/>
            <person name="Guy L."/>
            <person name="Ettema T.J.G."/>
        </authorList>
    </citation>
    <scope>NUCLEOTIDE SEQUENCE [LARGE SCALE GENOMIC DNA]</scope>
    <source>
        <strain evidence="1 2">SCGC AAA041-L04</strain>
    </source>
</reference>
<dbReference type="AlphaFoldDB" id="A0A0F5MNL6"/>
<dbReference type="Pfam" id="PF26363">
    <property type="entry name" value="Phospholipase-like"/>
    <property type="match status" value="1"/>
</dbReference>
<evidence type="ECO:0000313" key="2">
    <source>
        <dbReference type="Proteomes" id="UP000033358"/>
    </source>
</evidence>
<dbReference type="SUPFAM" id="SSF53474">
    <property type="entry name" value="alpha/beta-Hydrolases"/>
    <property type="match status" value="1"/>
</dbReference>
<name>A0A0F5MNL6_9RICK</name>
<dbReference type="InterPro" id="IPR029058">
    <property type="entry name" value="AB_hydrolase_fold"/>
</dbReference>
<evidence type="ECO:0008006" key="3">
    <source>
        <dbReference type="Google" id="ProtNLM"/>
    </source>
</evidence>
<organism evidence="1 2">
    <name type="scientific">Candidatus Arcanibacter lacustris</name>
    <dbReference type="NCBI Taxonomy" id="1607817"/>
    <lineage>
        <taxon>Bacteria</taxon>
        <taxon>Pseudomonadati</taxon>
        <taxon>Pseudomonadota</taxon>
        <taxon>Alphaproteobacteria</taxon>
        <taxon>Rickettsiales</taxon>
        <taxon>Candidatus Arcanibacter</taxon>
    </lineage>
</organism>
<dbReference type="EMBL" id="JYHA01000124">
    <property type="protein sequence ID" value="KKB96164.1"/>
    <property type="molecule type" value="Genomic_DNA"/>
</dbReference>
<keyword evidence="2" id="KW-1185">Reference proteome</keyword>
<proteinExistence type="predicted"/>
<comment type="caution">
    <text evidence="1">The sequence shown here is derived from an EMBL/GenBank/DDBJ whole genome shotgun (WGS) entry which is preliminary data.</text>
</comment>
<protein>
    <recommendedName>
        <fullName evidence="3">Lipase (Class 3)</fullName>
    </recommendedName>
</protein>
<evidence type="ECO:0000313" key="1">
    <source>
        <dbReference type="EMBL" id="KKB96164.1"/>
    </source>
</evidence>
<accession>A0A0F5MNL6</accession>
<sequence length="176" mass="19220">MTNKPRDLATLSDAVYDNPLENKPQGGYADKIPGGYQYIKASGEAESSEGYFGAAFKNGNTVVIAHRGTNSFSDLDDDHALFVGKKLPDQIKKAEHFTNKIRAQYGNDVEIIHTGHSLGGAVAQVMALMTNTRGVSFDNPGIKWIVPEGIDTKTGGPQTYFGKNSEHKSPIDWRYN</sequence>
<gene>
    <name evidence="1" type="ORF">SZ25_00747</name>
</gene>
<dbReference type="Proteomes" id="UP000033358">
    <property type="component" value="Unassembled WGS sequence"/>
</dbReference>